<dbReference type="GO" id="GO:0007165">
    <property type="term" value="P:signal transduction"/>
    <property type="evidence" value="ECO:0007669"/>
    <property type="project" value="UniProtKB-ARBA"/>
</dbReference>
<sequence length="214" mass="24260">MEKLILNYQRETLKATEIQRNVIQSPPFTIESILLPLIREEQFEKQHGWTIKKMESEDQTLVQDCIPENLDPAPIQDEYAPMMFSQEAVSHIVSIDMMSGKEDHENILRARKTGKGVLTSPFKLLKSNHLGVVLTYLGTSYDVPSLVEKLLYQLASKQMIVVNVYDTTNASSPITMYGTDVIDTGLLCISNLDFGDPLRKHEMHCSKDEISSEL</sequence>
<evidence type="ECO:0000256" key="1">
    <source>
        <dbReference type="ARBA" id="ARBA00000085"/>
    </source>
</evidence>
<dbReference type="InterPro" id="IPR050956">
    <property type="entry name" value="2C_system_His_kinase"/>
</dbReference>
<dbReference type="EMBL" id="OIVN01000602">
    <property type="protein sequence ID" value="SPC82825.1"/>
    <property type="molecule type" value="Genomic_DNA"/>
</dbReference>
<dbReference type="PROSITE" id="PS50839">
    <property type="entry name" value="CHASE"/>
    <property type="match status" value="1"/>
</dbReference>
<keyword evidence="9" id="KW-0472">Membrane</keyword>
<gene>
    <name evidence="11" type="ORF">FSB_LOCUS10707</name>
</gene>
<dbReference type="InterPro" id="IPR006189">
    <property type="entry name" value="CHASE_dom"/>
</dbReference>
<keyword evidence="8" id="KW-1133">Transmembrane helix</keyword>
<comment type="subcellular location">
    <subcellularLocation>
        <location evidence="2">Endomembrane system</location>
        <topology evidence="2">Multi-pass membrane protein</topology>
    </subcellularLocation>
</comment>
<reference evidence="11" key="1">
    <citation type="submission" date="2018-02" db="EMBL/GenBank/DDBJ databases">
        <authorList>
            <person name="Cohen D.B."/>
            <person name="Kent A.D."/>
        </authorList>
    </citation>
    <scope>NUCLEOTIDE SEQUENCE</scope>
</reference>
<evidence type="ECO:0000256" key="5">
    <source>
        <dbReference type="ARBA" id="ARBA00022679"/>
    </source>
</evidence>
<keyword evidence="7" id="KW-0418">Kinase</keyword>
<organism evidence="11">
    <name type="scientific">Fagus sylvatica</name>
    <name type="common">Beechnut</name>
    <dbReference type="NCBI Taxonomy" id="28930"/>
    <lineage>
        <taxon>Eukaryota</taxon>
        <taxon>Viridiplantae</taxon>
        <taxon>Streptophyta</taxon>
        <taxon>Embryophyta</taxon>
        <taxon>Tracheophyta</taxon>
        <taxon>Spermatophyta</taxon>
        <taxon>Magnoliopsida</taxon>
        <taxon>eudicotyledons</taxon>
        <taxon>Gunneridae</taxon>
        <taxon>Pentapetalae</taxon>
        <taxon>rosids</taxon>
        <taxon>fabids</taxon>
        <taxon>Fagales</taxon>
        <taxon>Fagaceae</taxon>
        <taxon>Fagus</taxon>
    </lineage>
</organism>
<evidence type="ECO:0000256" key="2">
    <source>
        <dbReference type="ARBA" id="ARBA00004127"/>
    </source>
</evidence>
<comment type="catalytic activity">
    <reaction evidence="1">
        <text>ATP + protein L-histidine = ADP + protein N-phospho-L-histidine.</text>
        <dbReference type="EC" id="2.7.13.3"/>
    </reaction>
</comment>
<keyword evidence="5" id="KW-0808">Transferase</keyword>
<dbReference type="EC" id="2.7.13.3" evidence="3"/>
<evidence type="ECO:0000256" key="8">
    <source>
        <dbReference type="ARBA" id="ARBA00022989"/>
    </source>
</evidence>
<dbReference type="GO" id="GO:0004673">
    <property type="term" value="F:protein histidine kinase activity"/>
    <property type="evidence" value="ECO:0007669"/>
    <property type="project" value="UniProtKB-EC"/>
</dbReference>
<evidence type="ECO:0000256" key="3">
    <source>
        <dbReference type="ARBA" id="ARBA00012438"/>
    </source>
</evidence>
<evidence type="ECO:0000256" key="6">
    <source>
        <dbReference type="ARBA" id="ARBA00022692"/>
    </source>
</evidence>
<protein>
    <recommendedName>
        <fullName evidence="3">histidine kinase</fullName>
        <ecNumber evidence="3">2.7.13.3</ecNumber>
    </recommendedName>
</protein>
<evidence type="ECO:0000259" key="10">
    <source>
        <dbReference type="PROSITE" id="PS50839"/>
    </source>
</evidence>
<dbReference type="InterPro" id="IPR042240">
    <property type="entry name" value="CHASE_sf"/>
</dbReference>
<dbReference type="GO" id="GO:0012505">
    <property type="term" value="C:endomembrane system"/>
    <property type="evidence" value="ECO:0007669"/>
    <property type="project" value="UniProtKB-SubCell"/>
</dbReference>
<dbReference type="AlphaFoldDB" id="A0A2N9F6V5"/>
<proteinExistence type="predicted"/>
<dbReference type="PANTHER" id="PTHR43719">
    <property type="entry name" value="TWO-COMPONENT HISTIDINE KINASE"/>
    <property type="match status" value="1"/>
</dbReference>
<accession>A0A2N9F6V5</accession>
<keyword evidence="6" id="KW-0812">Transmembrane</keyword>
<evidence type="ECO:0000256" key="7">
    <source>
        <dbReference type="ARBA" id="ARBA00022777"/>
    </source>
</evidence>
<feature type="domain" description="CHASE" evidence="10">
    <location>
        <begin position="40"/>
        <end position="136"/>
    </location>
</feature>
<evidence type="ECO:0000256" key="4">
    <source>
        <dbReference type="ARBA" id="ARBA00022553"/>
    </source>
</evidence>
<keyword evidence="4" id="KW-0597">Phosphoprotein</keyword>
<dbReference type="Gene3D" id="3.30.450.350">
    <property type="entry name" value="CHASE domain"/>
    <property type="match status" value="1"/>
</dbReference>
<evidence type="ECO:0000256" key="9">
    <source>
        <dbReference type="ARBA" id="ARBA00023136"/>
    </source>
</evidence>
<evidence type="ECO:0000313" key="11">
    <source>
        <dbReference type="EMBL" id="SPC82825.1"/>
    </source>
</evidence>
<dbReference type="SMART" id="SM01079">
    <property type="entry name" value="CHASE"/>
    <property type="match status" value="1"/>
</dbReference>
<dbReference type="PANTHER" id="PTHR43719:SF35">
    <property type="entry name" value="HISTIDINE KINASE 2"/>
    <property type="match status" value="1"/>
</dbReference>
<dbReference type="GO" id="GO:0005634">
    <property type="term" value="C:nucleus"/>
    <property type="evidence" value="ECO:0007669"/>
    <property type="project" value="TreeGrafter"/>
</dbReference>
<dbReference type="Pfam" id="PF03924">
    <property type="entry name" value="CHASE"/>
    <property type="match status" value="1"/>
</dbReference>
<name>A0A2N9F6V5_FAGSY</name>